<sequence>MHLPWVCCCSTGILKDPHFYQPHLTVDAPLDHTPHATDTSIMTRLKKQASSQLKMEASASEDGSEHHHNGRWKQQQLKMGSIITMEDGSISN</sequence>
<feature type="region of interest" description="Disordered" evidence="1">
    <location>
        <begin position="51"/>
        <end position="78"/>
    </location>
</feature>
<keyword evidence="3" id="KW-1185">Reference proteome</keyword>
<name>A0ABP0WGP2_9BRYO</name>
<protein>
    <submittedName>
        <fullName evidence="2">Uncharacterized protein</fullName>
    </submittedName>
</protein>
<evidence type="ECO:0000256" key="1">
    <source>
        <dbReference type="SAM" id="MobiDB-lite"/>
    </source>
</evidence>
<proteinExistence type="predicted"/>
<reference evidence="2" key="1">
    <citation type="submission" date="2024-02" db="EMBL/GenBank/DDBJ databases">
        <authorList>
            <consortium name="ELIXIR-Norway"/>
            <consortium name="Elixir Norway"/>
        </authorList>
    </citation>
    <scope>NUCLEOTIDE SEQUENCE</scope>
</reference>
<evidence type="ECO:0000313" key="3">
    <source>
        <dbReference type="Proteomes" id="UP001497444"/>
    </source>
</evidence>
<accession>A0ABP0WGP2</accession>
<gene>
    <name evidence="2" type="ORF">CSSPJE1EN1_LOCUS10048</name>
</gene>
<dbReference type="EMBL" id="OZ020111">
    <property type="protein sequence ID" value="CAK9264570.1"/>
    <property type="molecule type" value="Genomic_DNA"/>
</dbReference>
<dbReference type="Proteomes" id="UP001497444">
    <property type="component" value="Chromosome 16"/>
</dbReference>
<organism evidence="2 3">
    <name type="scientific">Sphagnum jensenii</name>
    <dbReference type="NCBI Taxonomy" id="128206"/>
    <lineage>
        <taxon>Eukaryota</taxon>
        <taxon>Viridiplantae</taxon>
        <taxon>Streptophyta</taxon>
        <taxon>Embryophyta</taxon>
        <taxon>Bryophyta</taxon>
        <taxon>Sphagnophytina</taxon>
        <taxon>Sphagnopsida</taxon>
        <taxon>Sphagnales</taxon>
        <taxon>Sphagnaceae</taxon>
        <taxon>Sphagnum</taxon>
    </lineage>
</organism>
<evidence type="ECO:0000313" key="2">
    <source>
        <dbReference type="EMBL" id="CAK9264570.1"/>
    </source>
</evidence>